<keyword evidence="3" id="KW-1185">Reference proteome</keyword>
<evidence type="ECO:0000313" key="3">
    <source>
        <dbReference type="Proteomes" id="UP000237347"/>
    </source>
</evidence>
<keyword evidence="1" id="KW-0472">Membrane</keyword>
<gene>
    <name evidence="2" type="ORF">CFP56_009731</name>
</gene>
<accession>A0AAW0L267</accession>
<reference evidence="2 3" key="1">
    <citation type="journal article" date="2018" name="Sci. Data">
        <title>The draft genome sequence of cork oak.</title>
        <authorList>
            <person name="Ramos A.M."/>
            <person name="Usie A."/>
            <person name="Barbosa P."/>
            <person name="Barros P.M."/>
            <person name="Capote T."/>
            <person name="Chaves I."/>
            <person name="Simoes F."/>
            <person name="Abreu I."/>
            <person name="Carrasquinho I."/>
            <person name="Faro C."/>
            <person name="Guimaraes J.B."/>
            <person name="Mendonca D."/>
            <person name="Nobrega F."/>
            <person name="Rodrigues L."/>
            <person name="Saibo N.J.M."/>
            <person name="Varela M.C."/>
            <person name="Egas C."/>
            <person name="Matos J."/>
            <person name="Miguel C.M."/>
            <person name="Oliveira M.M."/>
            <person name="Ricardo C.P."/>
            <person name="Goncalves S."/>
        </authorList>
    </citation>
    <scope>NUCLEOTIDE SEQUENCE [LARGE SCALE GENOMIC DNA]</scope>
    <source>
        <strain evidence="3">cv. HL8</strain>
    </source>
</reference>
<dbReference type="Proteomes" id="UP000237347">
    <property type="component" value="Unassembled WGS sequence"/>
</dbReference>
<proteinExistence type="predicted"/>
<comment type="caution">
    <text evidence="2">The sequence shown here is derived from an EMBL/GenBank/DDBJ whole genome shotgun (WGS) entry which is preliminary data.</text>
</comment>
<keyword evidence="1" id="KW-0812">Transmembrane</keyword>
<feature type="transmembrane region" description="Helical" evidence="1">
    <location>
        <begin position="19"/>
        <end position="44"/>
    </location>
</feature>
<protein>
    <submittedName>
        <fullName evidence="2">Uncharacterized protein</fullName>
    </submittedName>
</protein>
<evidence type="ECO:0000256" key="1">
    <source>
        <dbReference type="SAM" id="Phobius"/>
    </source>
</evidence>
<keyword evidence="1" id="KW-1133">Transmembrane helix</keyword>
<name>A0AAW0L267_QUESU</name>
<sequence>MAPTPTSASSTFTLFPIHTLFRCVAFSKVSVFLVILKWAFVFLLRNEFTMCYNNSIVWLCYVTLLFVFTLLGLYNAILPKNFWAVFPKRTHDGTKFAVAERPVKQVRRDFCTETAETFIEEQKSRWGKCF</sequence>
<evidence type="ECO:0000313" key="2">
    <source>
        <dbReference type="EMBL" id="KAK7845340.1"/>
    </source>
</evidence>
<organism evidence="2 3">
    <name type="scientific">Quercus suber</name>
    <name type="common">Cork oak</name>
    <dbReference type="NCBI Taxonomy" id="58331"/>
    <lineage>
        <taxon>Eukaryota</taxon>
        <taxon>Viridiplantae</taxon>
        <taxon>Streptophyta</taxon>
        <taxon>Embryophyta</taxon>
        <taxon>Tracheophyta</taxon>
        <taxon>Spermatophyta</taxon>
        <taxon>Magnoliopsida</taxon>
        <taxon>eudicotyledons</taxon>
        <taxon>Gunneridae</taxon>
        <taxon>Pentapetalae</taxon>
        <taxon>rosids</taxon>
        <taxon>fabids</taxon>
        <taxon>Fagales</taxon>
        <taxon>Fagaceae</taxon>
        <taxon>Quercus</taxon>
    </lineage>
</organism>
<dbReference type="AlphaFoldDB" id="A0AAW0L267"/>
<feature type="transmembrane region" description="Helical" evidence="1">
    <location>
        <begin position="56"/>
        <end position="77"/>
    </location>
</feature>
<dbReference type="EMBL" id="PKMF04000172">
    <property type="protein sequence ID" value="KAK7845340.1"/>
    <property type="molecule type" value="Genomic_DNA"/>
</dbReference>